<dbReference type="GO" id="GO:0005739">
    <property type="term" value="C:mitochondrion"/>
    <property type="evidence" value="ECO:0007669"/>
    <property type="project" value="TreeGrafter"/>
</dbReference>
<dbReference type="VEuPathDB" id="FungiDB:H257_16719"/>
<feature type="compositionally biased region" description="Basic residues" evidence="1">
    <location>
        <begin position="191"/>
        <end position="205"/>
    </location>
</feature>
<keyword evidence="2" id="KW-0472">Membrane</keyword>
<dbReference type="GO" id="GO:0005783">
    <property type="term" value="C:endoplasmic reticulum"/>
    <property type="evidence" value="ECO:0007669"/>
    <property type="project" value="InterPro"/>
</dbReference>
<dbReference type="InterPro" id="IPR012098">
    <property type="entry name" value="SND3_fun"/>
</dbReference>
<feature type="transmembrane region" description="Helical" evidence="2">
    <location>
        <begin position="35"/>
        <end position="60"/>
    </location>
</feature>
<sequence length="205" mass="23344">MKVPGWEYVQRVPPAFFSLAIVLLSRQIIDPQNSVHVWIVRGLFAASQLSCIAVLVYLYFQSRVRENKDPATVIVKEDLGFGQEGEKTEKITIGEHDQRAALKDIQKVALGLAVSSFIHVYWGFIPPLVIGVYNGPQALLQMPLVRVLLRGERTWGKLQRPWAEPIASFGKRFEAWNDTITSAFTTDNNAKPKKEKKEKKEKKRR</sequence>
<reference evidence="3 4" key="1">
    <citation type="submission" date="2019-06" db="EMBL/GenBank/DDBJ databases">
        <title>Genomics analysis of Aphanomyces spp. identifies a new class of oomycete effector associated with host adaptation.</title>
        <authorList>
            <person name="Gaulin E."/>
        </authorList>
    </citation>
    <scope>NUCLEOTIDE SEQUENCE [LARGE SCALE GENOMIC DNA]</scope>
    <source>
        <strain evidence="3 4">E</strain>
    </source>
</reference>
<dbReference type="Proteomes" id="UP000469452">
    <property type="component" value="Unassembled WGS sequence"/>
</dbReference>
<gene>
    <name evidence="3" type="ORF">AaE_015179</name>
</gene>
<evidence type="ECO:0000256" key="1">
    <source>
        <dbReference type="SAM" id="MobiDB-lite"/>
    </source>
</evidence>
<keyword evidence="2" id="KW-1133">Transmembrane helix</keyword>
<name>A0A6A4Z3J7_APHAT</name>
<organism evidence="3 4">
    <name type="scientific">Aphanomyces astaci</name>
    <name type="common">Crayfish plague agent</name>
    <dbReference type="NCBI Taxonomy" id="112090"/>
    <lineage>
        <taxon>Eukaryota</taxon>
        <taxon>Sar</taxon>
        <taxon>Stramenopiles</taxon>
        <taxon>Oomycota</taxon>
        <taxon>Saprolegniomycetes</taxon>
        <taxon>Saprolegniales</taxon>
        <taxon>Verrucalvaceae</taxon>
        <taxon>Aphanomyces</taxon>
    </lineage>
</organism>
<accession>A0A6A4Z3J7</accession>
<dbReference type="Pfam" id="PF10032">
    <property type="entry name" value="Pho88"/>
    <property type="match status" value="1"/>
</dbReference>
<dbReference type="EMBL" id="VJMI01020563">
    <property type="protein sequence ID" value="KAF0703955.1"/>
    <property type="molecule type" value="Genomic_DNA"/>
</dbReference>
<keyword evidence="2" id="KW-0812">Transmembrane</keyword>
<proteinExistence type="predicted"/>
<feature type="transmembrane region" description="Helical" evidence="2">
    <location>
        <begin position="108"/>
        <end position="133"/>
    </location>
</feature>
<dbReference type="GO" id="GO:0045047">
    <property type="term" value="P:protein targeting to ER"/>
    <property type="evidence" value="ECO:0007669"/>
    <property type="project" value="InterPro"/>
</dbReference>
<dbReference type="AlphaFoldDB" id="A0A6A4Z3J7"/>
<comment type="caution">
    <text evidence="3">The sequence shown here is derived from an EMBL/GenBank/DDBJ whole genome shotgun (WGS) entry which is preliminary data.</text>
</comment>
<feature type="region of interest" description="Disordered" evidence="1">
    <location>
        <begin position="184"/>
        <end position="205"/>
    </location>
</feature>
<evidence type="ECO:0000313" key="4">
    <source>
        <dbReference type="Proteomes" id="UP000469452"/>
    </source>
</evidence>
<dbReference type="PANTHER" id="PTHR28112">
    <property type="entry name" value="SRP-INDEPENDENT TARGETING PROTEIN 3"/>
    <property type="match status" value="1"/>
</dbReference>
<protein>
    <submittedName>
        <fullName evidence="3">Uncharacterized protein</fullName>
    </submittedName>
</protein>
<evidence type="ECO:0000256" key="2">
    <source>
        <dbReference type="SAM" id="Phobius"/>
    </source>
</evidence>
<dbReference type="PANTHER" id="PTHR28112:SF1">
    <property type="entry name" value="SRP-INDEPENDENT TARGETING PROTEIN 3"/>
    <property type="match status" value="1"/>
</dbReference>
<evidence type="ECO:0000313" key="3">
    <source>
        <dbReference type="EMBL" id="KAF0703955.1"/>
    </source>
</evidence>